<gene>
    <name evidence="2" type="ORF">G9Q37_14180</name>
</gene>
<sequence>MATVDELIEALRRLTVDERLRLYRQGDVMALGSEFASGRELFSEAVKRALIGTSGEREDGERGRPWPKTVDLVAFLMECMRSIANGSQNSVKQKVDRRAEALATEDGVDNPHLSEPERHHPSVEEELIERQEREARQAAAEADVAAIRGLFAQGDVVHEIMDGEEIGMTPDEIRQATGMTATAYASGRKKLRRTVDKHYPGGRKA</sequence>
<dbReference type="EMBL" id="CP049989">
    <property type="protein sequence ID" value="QIM53218.1"/>
    <property type="molecule type" value="Genomic_DNA"/>
</dbReference>
<proteinExistence type="predicted"/>
<protein>
    <submittedName>
        <fullName evidence="2">Uncharacterized protein</fullName>
    </submittedName>
</protein>
<dbReference type="RefSeq" id="WP_166228074.1">
    <property type="nucleotide sequence ID" value="NZ_CP049989.1"/>
</dbReference>
<evidence type="ECO:0000313" key="2">
    <source>
        <dbReference type="EMBL" id="QIM53218.1"/>
    </source>
</evidence>
<name>A0A6G8IJL5_9BURK</name>
<reference evidence="2 3" key="1">
    <citation type="submission" date="2020-03" db="EMBL/GenBank/DDBJ databases">
        <title>Hydrogenophaga sp. nov. isolated from cyanobacterial mat.</title>
        <authorList>
            <person name="Thorat V."/>
            <person name="Kirdat K."/>
            <person name="Tiwarekar B."/>
            <person name="Costa E.D."/>
            <person name="Yadav A."/>
        </authorList>
    </citation>
    <scope>NUCLEOTIDE SEQUENCE [LARGE SCALE GENOMIC DNA]</scope>
    <source>
        <strain evidence="2 3">BA0156</strain>
    </source>
</reference>
<dbReference type="KEGG" id="hcz:G9Q37_14180"/>
<keyword evidence="3" id="KW-1185">Reference proteome</keyword>
<organism evidence="2 3">
    <name type="scientific">Hydrogenophaga crocea</name>
    <dbReference type="NCBI Taxonomy" id="2716225"/>
    <lineage>
        <taxon>Bacteria</taxon>
        <taxon>Pseudomonadati</taxon>
        <taxon>Pseudomonadota</taxon>
        <taxon>Betaproteobacteria</taxon>
        <taxon>Burkholderiales</taxon>
        <taxon>Comamonadaceae</taxon>
        <taxon>Hydrogenophaga</taxon>
    </lineage>
</organism>
<feature type="region of interest" description="Disordered" evidence="1">
    <location>
        <begin position="184"/>
        <end position="205"/>
    </location>
</feature>
<evidence type="ECO:0000256" key="1">
    <source>
        <dbReference type="SAM" id="MobiDB-lite"/>
    </source>
</evidence>
<evidence type="ECO:0000313" key="3">
    <source>
        <dbReference type="Proteomes" id="UP000503162"/>
    </source>
</evidence>
<feature type="compositionally biased region" description="Basic and acidic residues" evidence="1">
    <location>
        <begin position="112"/>
        <end position="125"/>
    </location>
</feature>
<dbReference type="AlphaFoldDB" id="A0A6G8IJL5"/>
<feature type="region of interest" description="Disordered" evidence="1">
    <location>
        <begin position="87"/>
        <end position="125"/>
    </location>
</feature>
<accession>A0A6G8IJL5</accession>
<dbReference type="Proteomes" id="UP000503162">
    <property type="component" value="Chromosome"/>
</dbReference>